<gene>
    <name evidence="6" type="ORF">SAMN02982931_01680</name>
</gene>
<sequence length="69" mass="7523">MARHVRVDRAICQGHGLCFFTSEKLFALDEADGKANVLVDPLPDDLHDDALDAVDACPEQAITVVEDDD</sequence>
<dbReference type="Gene3D" id="3.30.70.20">
    <property type="match status" value="1"/>
</dbReference>
<dbReference type="RefSeq" id="WP_090875964.1">
    <property type="nucleotide sequence ID" value="NZ_FMXQ01000003.1"/>
</dbReference>
<evidence type="ECO:0000256" key="3">
    <source>
        <dbReference type="ARBA" id="ARBA00022982"/>
    </source>
</evidence>
<reference evidence="6 7" key="1">
    <citation type="submission" date="2016-10" db="EMBL/GenBank/DDBJ databases">
        <authorList>
            <person name="de Groot N.N."/>
        </authorList>
    </citation>
    <scope>NUCLEOTIDE SEQUENCE [LARGE SCALE GENOMIC DNA]</scope>
    <source>
        <strain evidence="6 7">ATCC 35022</strain>
    </source>
</reference>
<dbReference type="OrthoDB" id="164224at2"/>
<dbReference type="Pfam" id="PF13459">
    <property type="entry name" value="Fer4_15"/>
    <property type="match status" value="1"/>
</dbReference>
<dbReference type="STRING" id="665467.SAMN02982931_01680"/>
<keyword evidence="3" id="KW-0249">Electron transport</keyword>
<keyword evidence="1" id="KW-0813">Transport</keyword>
<dbReference type="SUPFAM" id="SSF54862">
    <property type="entry name" value="4Fe-4S ferredoxins"/>
    <property type="match status" value="1"/>
</dbReference>
<dbReference type="EMBL" id="FMXQ01000003">
    <property type="protein sequence ID" value="SDB22385.1"/>
    <property type="molecule type" value="Genomic_DNA"/>
</dbReference>
<evidence type="ECO:0000313" key="7">
    <source>
        <dbReference type="Proteomes" id="UP000199071"/>
    </source>
</evidence>
<accession>A0A1G6BPA0</accession>
<dbReference type="AlphaFoldDB" id="A0A1G6BPA0"/>
<name>A0A1G6BPA0_9HYPH</name>
<dbReference type="GO" id="GO:0046872">
    <property type="term" value="F:metal ion binding"/>
    <property type="evidence" value="ECO:0007669"/>
    <property type="project" value="UniProtKB-KW"/>
</dbReference>
<protein>
    <submittedName>
        <fullName evidence="6">Ferredoxin</fullName>
    </submittedName>
</protein>
<evidence type="ECO:0000256" key="1">
    <source>
        <dbReference type="ARBA" id="ARBA00022448"/>
    </source>
</evidence>
<proteinExistence type="predicted"/>
<dbReference type="PANTHER" id="PTHR36923">
    <property type="entry name" value="FERREDOXIN"/>
    <property type="match status" value="1"/>
</dbReference>
<dbReference type="InterPro" id="IPR051269">
    <property type="entry name" value="Fe-S_cluster_ET"/>
</dbReference>
<organism evidence="6 7">
    <name type="scientific">Bauldia litoralis</name>
    <dbReference type="NCBI Taxonomy" id="665467"/>
    <lineage>
        <taxon>Bacteria</taxon>
        <taxon>Pseudomonadati</taxon>
        <taxon>Pseudomonadota</taxon>
        <taxon>Alphaproteobacteria</taxon>
        <taxon>Hyphomicrobiales</taxon>
        <taxon>Kaistiaceae</taxon>
        <taxon>Bauldia</taxon>
    </lineage>
</organism>
<dbReference type="PANTHER" id="PTHR36923:SF3">
    <property type="entry name" value="FERREDOXIN"/>
    <property type="match status" value="1"/>
</dbReference>
<keyword evidence="5" id="KW-0411">Iron-sulfur</keyword>
<evidence type="ECO:0000256" key="5">
    <source>
        <dbReference type="ARBA" id="ARBA00023014"/>
    </source>
</evidence>
<keyword evidence="4" id="KW-0408">Iron</keyword>
<dbReference type="GO" id="GO:0051536">
    <property type="term" value="F:iron-sulfur cluster binding"/>
    <property type="evidence" value="ECO:0007669"/>
    <property type="project" value="UniProtKB-KW"/>
</dbReference>
<keyword evidence="7" id="KW-1185">Reference proteome</keyword>
<evidence type="ECO:0000256" key="4">
    <source>
        <dbReference type="ARBA" id="ARBA00023004"/>
    </source>
</evidence>
<evidence type="ECO:0000256" key="2">
    <source>
        <dbReference type="ARBA" id="ARBA00022723"/>
    </source>
</evidence>
<evidence type="ECO:0000313" key="6">
    <source>
        <dbReference type="EMBL" id="SDB22385.1"/>
    </source>
</evidence>
<dbReference type="Proteomes" id="UP000199071">
    <property type="component" value="Unassembled WGS sequence"/>
</dbReference>
<keyword evidence="2" id="KW-0479">Metal-binding</keyword>